<feature type="domain" description="At2g29880-like C-terminal" evidence="3">
    <location>
        <begin position="853"/>
        <end position="898"/>
    </location>
</feature>
<evidence type="ECO:0008006" key="6">
    <source>
        <dbReference type="Google" id="ProtNLM"/>
    </source>
</evidence>
<evidence type="ECO:0000313" key="5">
    <source>
        <dbReference type="Proteomes" id="UP000593564"/>
    </source>
</evidence>
<dbReference type="Pfam" id="PF24769">
    <property type="entry name" value="At2g29880_C"/>
    <property type="match status" value="1"/>
</dbReference>
<feature type="domain" description="Myb/SANT-like" evidence="2">
    <location>
        <begin position="645"/>
        <end position="738"/>
    </location>
</feature>
<dbReference type="EMBL" id="JACBKZ010000004">
    <property type="protein sequence ID" value="KAF5951347.1"/>
    <property type="molecule type" value="Genomic_DNA"/>
</dbReference>
<feature type="domain" description="Myb/SANT-like" evidence="2">
    <location>
        <begin position="15"/>
        <end position="109"/>
    </location>
</feature>
<feature type="domain" description="Myb/SANT-like" evidence="2">
    <location>
        <begin position="482"/>
        <end position="575"/>
    </location>
</feature>
<comment type="caution">
    <text evidence="4">The sequence shown here is derived from an EMBL/GenBank/DDBJ whole genome shotgun (WGS) entry which is preliminary data.</text>
</comment>
<evidence type="ECO:0000313" key="4">
    <source>
        <dbReference type="EMBL" id="KAF5951347.1"/>
    </source>
</evidence>
<protein>
    <recommendedName>
        <fullName evidence="6">Myb/SANT-like domain-containing protein</fullName>
    </recommendedName>
</protein>
<evidence type="ECO:0000259" key="3">
    <source>
        <dbReference type="Pfam" id="PF24769"/>
    </source>
</evidence>
<feature type="region of interest" description="Disordered" evidence="1">
    <location>
        <begin position="805"/>
        <end position="841"/>
    </location>
</feature>
<dbReference type="InterPro" id="IPR056253">
    <property type="entry name" value="At2g29880-like_C"/>
</dbReference>
<dbReference type="PANTHER" id="PTHR46929:SF33">
    <property type="entry name" value="L10-INTERACTING MYB DOMAIN-CONTAINING PROTEIN-LIKE ISOFORM X1"/>
    <property type="match status" value="1"/>
</dbReference>
<dbReference type="PANTHER" id="PTHR46929">
    <property type="entry name" value="EXPRESSED PROTEIN"/>
    <property type="match status" value="1"/>
</dbReference>
<dbReference type="Pfam" id="PF12776">
    <property type="entry name" value="Myb_DNA-bind_3"/>
    <property type="match status" value="5"/>
</dbReference>
<feature type="domain" description="Myb/SANT-like" evidence="2">
    <location>
        <begin position="180"/>
        <end position="273"/>
    </location>
</feature>
<reference evidence="5" key="1">
    <citation type="journal article" date="2020" name="Nat. Commun.">
        <title>Genome assembly of wild tea tree DASZ reveals pedigree and selection history of tea varieties.</title>
        <authorList>
            <person name="Zhang W."/>
            <person name="Zhang Y."/>
            <person name="Qiu H."/>
            <person name="Guo Y."/>
            <person name="Wan H."/>
            <person name="Zhang X."/>
            <person name="Scossa F."/>
            <person name="Alseekh S."/>
            <person name="Zhang Q."/>
            <person name="Wang P."/>
            <person name="Xu L."/>
            <person name="Schmidt M.H."/>
            <person name="Jia X."/>
            <person name="Li D."/>
            <person name="Zhu A."/>
            <person name="Guo F."/>
            <person name="Chen W."/>
            <person name="Ni D."/>
            <person name="Usadel B."/>
            <person name="Fernie A.R."/>
            <person name="Wen W."/>
        </authorList>
    </citation>
    <scope>NUCLEOTIDE SEQUENCE [LARGE SCALE GENOMIC DNA]</scope>
    <source>
        <strain evidence="5">cv. G240</strain>
    </source>
</reference>
<sequence>MGCQTPMSSERLRTYWTPAMEHYFIDLMLDHTHRGNRVGHTFNKRAWADMLSMFSAKFGTQHDKDILENRYSTLWKQFNDVKNLLDQSGFSWDDTQQMVVAEDYVWDTYTKAHSDAQYYRNKPLMNFSDLCLIYAYATADGRYSRSSHDIDFDDEIQVLNIGEGKEAQAPSFSNCTRTFWTLPMDHYLIDLLLDQVLRGNKIGHAFITQAWNEMVKSFNSKFGSHYDKEVLKSRYKHLREQYNDLKILLDHNGFSWDETQEMVTAEGYVWDSYTKAYPDAQLYKFKTVPSYHKLCVIYGEEGSNGKPSNMAHSEDLDDSDCSRTDWTPSMDRCLIDLLLKQVHKGQNINHIFDEQVWMDIVAAFNDRFGSQHDKYVLKGQYKSLKKLYHDMKNLLELGEFSWDESRQMVTGPDDVWDAYTKENPDGTSFRTKTMPNYNDLCLVYGNLTSEGRWNQSDPYVGFNGDGRGFQASQNGSCLRSGWTAPMDRYFIDLMLEQIRKGNMIDQNFNKQARGDMVVKFVAKFGSKHHKDVLESRFEKMRNLFHDMRTLIDQSGFAWDEMQQMVTAGDDIWDAYIKERPDAQSFRSRTLPNYNDLFLIFGNTSTNGRSDHASHCTNIDDGALKVNIYQEDDQSSSGSDTLSIAWTKPMDRYFIELMLGQVFEGNRVENIFNKQAWVCMITSFNEKFGLQFDKCVLENRYLSLMKQYDDISTLLNKNGFAWDEIEQKVTADDDYWEAYIEEHPDAVAYKDIILENYCDLSIIFGDEIHDGTSSYLCPEMNIDDNALEMGMGGIFGALKSPAIDNEVSNGRKRRQSTTPLSSTRGRKIKKTREELQEAGRSNTVDRNYSSIESIVDALQAIPDMHDELFLDACDLLEDEKKAKAFVKMDILHRKKWLLQNLHA</sequence>
<organism evidence="4 5">
    <name type="scientific">Camellia sinensis</name>
    <name type="common">Tea plant</name>
    <name type="synonym">Thea sinensis</name>
    <dbReference type="NCBI Taxonomy" id="4442"/>
    <lineage>
        <taxon>Eukaryota</taxon>
        <taxon>Viridiplantae</taxon>
        <taxon>Streptophyta</taxon>
        <taxon>Embryophyta</taxon>
        <taxon>Tracheophyta</taxon>
        <taxon>Spermatophyta</taxon>
        <taxon>Magnoliopsida</taxon>
        <taxon>eudicotyledons</taxon>
        <taxon>Gunneridae</taxon>
        <taxon>Pentapetalae</taxon>
        <taxon>asterids</taxon>
        <taxon>Ericales</taxon>
        <taxon>Theaceae</taxon>
        <taxon>Camellia</taxon>
    </lineage>
</organism>
<dbReference type="InterPro" id="IPR024752">
    <property type="entry name" value="Myb/SANT-like_dom"/>
</dbReference>
<dbReference type="AlphaFoldDB" id="A0A7J7HFU8"/>
<evidence type="ECO:0000259" key="2">
    <source>
        <dbReference type="Pfam" id="PF12776"/>
    </source>
</evidence>
<gene>
    <name evidence="4" type="ORF">HYC85_009291</name>
</gene>
<feature type="domain" description="Myb/SANT-like" evidence="2">
    <location>
        <begin position="326"/>
        <end position="419"/>
    </location>
</feature>
<name>A0A7J7HFU8_CAMSI</name>
<proteinExistence type="predicted"/>
<evidence type="ECO:0000256" key="1">
    <source>
        <dbReference type="SAM" id="MobiDB-lite"/>
    </source>
</evidence>
<reference evidence="4 5" key="2">
    <citation type="submission" date="2020-07" db="EMBL/GenBank/DDBJ databases">
        <title>Genome assembly of wild tea tree DASZ reveals pedigree and selection history of tea varieties.</title>
        <authorList>
            <person name="Zhang W."/>
        </authorList>
    </citation>
    <scope>NUCLEOTIDE SEQUENCE [LARGE SCALE GENOMIC DNA]</scope>
    <source>
        <strain evidence="5">cv. G240</strain>
        <tissue evidence="4">Leaf</tissue>
    </source>
</reference>
<accession>A0A7J7HFU8</accession>
<keyword evidence="5" id="KW-1185">Reference proteome</keyword>
<dbReference type="Proteomes" id="UP000593564">
    <property type="component" value="Unassembled WGS sequence"/>
</dbReference>